<dbReference type="GO" id="GO:0016020">
    <property type="term" value="C:membrane"/>
    <property type="evidence" value="ECO:0007669"/>
    <property type="project" value="TreeGrafter"/>
</dbReference>
<proteinExistence type="inferred from homology"/>
<dbReference type="InterPro" id="IPR051697">
    <property type="entry name" value="Patched_domain-protein"/>
</dbReference>
<keyword evidence="3" id="KW-0812">Transmembrane</keyword>
<feature type="region of interest" description="Disordered" evidence="2">
    <location>
        <begin position="1139"/>
        <end position="1170"/>
    </location>
</feature>
<feature type="transmembrane region" description="Helical" evidence="3">
    <location>
        <begin position="366"/>
        <end position="392"/>
    </location>
</feature>
<feature type="transmembrane region" description="Helical" evidence="3">
    <location>
        <begin position="1011"/>
        <end position="1033"/>
    </location>
</feature>
<feature type="transmembrane region" description="Helical" evidence="3">
    <location>
        <begin position="710"/>
        <end position="735"/>
    </location>
</feature>
<dbReference type="VEuPathDB" id="CryptoDB:Cvel_14760"/>
<sequence length="1170" mass="127127">MFGMEWRQNGFILQSDGTNLLNKENLQFLSKIDADIRSFNVTVAFTEQDLVEKDGQGQGGKGDGESEIKREISFSFEDLCDKRGDGTCSVVSVVDMYTNAESFGTPSILYPTHFKFSRDGLLLDVFPSVTLAVGGEVQLQPVLGRAGDGETGSETRRRDGQILESATAVSFSWTLDELQKPREVVNPSALSERGRLGRRFTPSFLKRACDEWEREFLRRCFLWSDEWKTRTGGRGEAAPFASISTDIEGPKATAVPVYIIVLSAAAVTAFVGLLTFSTDLPASKVFSGLFGVLAAGLGWFAGTGLANFAGVPWAGGGDLVPFLVLGIGVDDCFIILNAYLTRVVIRQSGGRMITPEERGESAKRRLQGAVGESGLVITLTTVTTIICFAISISSPYDAIRWFAMNMIASLAIGYVCAATVFVAALGLDCRREAFGERGYVRTFCRLLSANPFRPMPAAFLANSNTNSNKEKGKGDWERQKKRQNTTVPVNTEVSGLSLPEVSSSFVIADTHTHLEAHPSSSSSSQIHGETDGGNGKATEVESRPETSTRTLRDFSHEEKGRERGDGDGGKPQGGEKETKSERALPEEVPPSCDARVLPPCTPFKETEIESAQAATLSLEAAAFLHPTRWGSLSFLSFLCCGTRTVQSSVVLCSEKEIGARKGDTEAGRDKNELSVIGTKMASAVRDAVAEPPRQPARWLRVFFRDWWGRALISPLFVFPVLCVYCALVVMVPLLLPTFNVGTTVDFLGDSQSYAKTFSRLHRNSFPWNFVAGPHGIMEMRNEAGSGAGWGSKDSIEWFQPEIRTALVESCERLRDLEGVMLQVSPMCFFLNRVAVLLSSDEEVSGKSSVSDPNKKREVRELRRQLVEWLRSPIGRRFAADFIFWPPEGETSDGEEKDEKVLRVFRSTLLYRNSWIRFMDGHRELERVRETASSKFFIARLGGPFHGHVESSVTLLESIKLSVIVAVVSVFVTVALFVSPLTGLVGVFGVASVYALLLGSLAALGLSLDTVVGQVITLAAGFSVDFIAHVAAFFHKAEGSSRRHKVVETMGSVGSAVFVAGVSSFIAAVPPSTLRYSHPALGPAAVTLVLLFFIALVHALCFVPIVLSFFGPFSRGKAAVDAEKRVTVVEQLVLAGCGRDREAEEGTGRETGKDSGRTGGPRSSGALESEE</sequence>
<keyword evidence="3" id="KW-1133">Transmembrane helix</keyword>
<dbReference type="Pfam" id="PF12349">
    <property type="entry name" value="Sterol-sensing"/>
    <property type="match status" value="1"/>
</dbReference>
<feature type="transmembrane region" description="Helical" evidence="3">
    <location>
        <begin position="398"/>
        <end position="427"/>
    </location>
</feature>
<dbReference type="PhylomeDB" id="A0A0G4F2F7"/>
<dbReference type="EMBL" id="CDMZ01000069">
    <property type="protein sequence ID" value="CEM05876.1"/>
    <property type="molecule type" value="Genomic_DNA"/>
</dbReference>
<evidence type="ECO:0000256" key="2">
    <source>
        <dbReference type="SAM" id="MobiDB-lite"/>
    </source>
</evidence>
<gene>
    <name evidence="5" type="ORF">Cvel_14760</name>
</gene>
<feature type="compositionally biased region" description="Basic and acidic residues" evidence="2">
    <location>
        <begin position="468"/>
        <end position="478"/>
    </location>
</feature>
<keyword evidence="3" id="KW-0472">Membrane</keyword>
<feature type="transmembrane region" description="Helical" evidence="3">
    <location>
        <begin position="1045"/>
        <end position="1068"/>
    </location>
</feature>
<name>A0A0G4F2F7_9ALVE</name>
<feature type="transmembrane region" description="Helical" evidence="3">
    <location>
        <begin position="1080"/>
        <end position="1106"/>
    </location>
</feature>
<comment type="similarity">
    <text evidence="1">Belongs to the patched family.</text>
</comment>
<dbReference type="Gene3D" id="1.20.1640.10">
    <property type="entry name" value="Multidrug efflux transporter AcrB transmembrane domain"/>
    <property type="match status" value="2"/>
</dbReference>
<evidence type="ECO:0000313" key="5">
    <source>
        <dbReference type="EMBL" id="CEM05876.1"/>
    </source>
</evidence>
<feature type="transmembrane region" description="Helical" evidence="3">
    <location>
        <begin position="984"/>
        <end position="1005"/>
    </location>
</feature>
<feature type="transmembrane region" description="Helical" evidence="3">
    <location>
        <begin position="255"/>
        <end position="276"/>
    </location>
</feature>
<dbReference type="AlphaFoldDB" id="A0A0G4F2F7"/>
<protein>
    <recommendedName>
        <fullName evidence="4">SSD domain-containing protein</fullName>
    </recommendedName>
</protein>
<feature type="compositionally biased region" description="Basic and acidic residues" evidence="2">
    <location>
        <begin position="1139"/>
        <end position="1155"/>
    </location>
</feature>
<accession>A0A0G4F2F7</accession>
<organism evidence="5">
    <name type="scientific">Chromera velia CCMP2878</name>
    <dbReference type="NCBI Taxonomy" id="1169474"/>
    <lineage>
        <taxon>Eukaryota</taxon>
        <taxon>Sar</taxon>
        <taxon>Alveolata</taxon>
        <taxon>Colpodellida</taxon>
        <taxon>Chromeraceae</taxon>
        <taxon>Chromera</taxon>
    </lineage>
</organism>
<evidence type="ECO:0000256" key="1">
    <source>
        <dbReference type="ARBA" id="ARBA00005585"/>
    </source>
</evidence>
<evidence type="ECO:0000259" key="4">
    <source>
        <dbReference type="PROSITE" id="PS50156"/>
    </source>
</evidence>
<dbReference type="PANTHER" id="PTHR10796:SF92">
    <property type="entry name" value="PATCHED-RELATED, ISOFORM A"/>
    <property type="match status" value="1"/>
</dbReference>
<dbReference type="SUPFAM" id="SSF82866">
    <property type="entry name" value="Multidrug efflux transporter AcrB transmembrane domain"/>
    <property type="match status" value="2"/>
</dbReference>
<feature type="compositionally biased region" description="Polar residues" evidence="2">
    <location>
        <begin position="484"/>
        <end position="494"/>
    </location>
</feature>
<feature type="transmembrane region" description="Helical" evidence="3">
    <location>
        <begin position="288"/>
        <end position="310"/>
    </location>
</feature>
<reference evidence="5" key="1">
    <citation type="submission" date="2014-11" db="EMBL/GenBank/DDBJ databases">
        <authorList>
            <person name="Otto D Thomas"/>
            <person name="Naeem Raeece"/>
        </authorList>
    </citation>
    <scope>NUCLEOTIDE SEQUENCE</scope>
</reference>
<dbReference type="PANTHER" id="PTHR10796">
    <property type="entry name" value="PATCHED-RELATED"/>
    <property type="match status" value="1"/>
</dbReference>
<dbReference type="InterPro" id="IPR053958">
    <property type="entry name" value="HMGCR/SNAP/NPC1-like_SSD"/>
</dbReference>
<feature type="transmembrane region" description="Helical" evidence="3">
    <location>
        <begin position="322"/>
        <end position="345"/>
    </location>
</feature>
<evidence type="ECO:0000256" key="3">
    <source>
        <dbReference type="SAM" id="Phobius"/>
    </source>
</evidence>
<feature type="compositionally biased region" description="Basic and acidic residues" evidence="2">
    <location>
        <begin position="538"/>
        <end position="585"/>
    </location>
</feature>
<dbReference type="PROSITE" id="PS50156">
    <property type="entry name" value="SSD"/>
    <property type="match status" value="1"/>
</dbReference>
<feature type="transmembrane region" description="Helical" evidence="3">
    <location>
        <begin position="958"/>
        <end position="977"/>
    </location>
</feature>
<dbReference type="InterPro" id="IPR000731">
    <property type="entry name" value="SSD"/>
</dbReference>
<feature type="region of interest" description="Disordered" evidence="2">
    <location>
        <begin position="514"/>
        <end position="597"/>
    </location>
</feature>
<feature type="region of interest" description="Disordered" evidence="2">
    <location>
        <begin position="459"/>
        <end position="494"/>
    </location>
</feature>
<feature type="domain" description="SSD" evidence="4">
    <location>
        <begin position="256"/>
        <end position="427"/>
    </location>
</feature>